<sequence length="40" mass="4820">MNDYHRDPFDRLIIAQAMVEQIPVVGTDEIFDLYPIQRLW</sequence>
<name>A0A563VW21_9CYAN</name>
<gene>
    <name evidence="1" type="ORF">H1P_3500007</name>
</gene>
<proteinExistence type="predicted"/>
<keyword evidence="2" id="KW-1185">Reference proteome</keyword>
<dbReference type="InterPro" id="IPR029060">
    <property type="entry name" value="PIN-like_dom_sf"/>
</dbReference>
<dbReference type="EMBL" id="CAACVJ010000280">
    <property type="protein sequence ID" value="VEP15611.1"/>
    <property type="molecule type" value="Genomic_DNA"/>
</dbReference>
<organism evidence="1 2">
    <name type="scientific">Hyella patelloides LEGE 07179</name>
    <dbReference type="NCBI Taxonomy" id="945734"/>
    <lineage>
        <taxon>Bacteria</taxon>
        <taxon>Bacillati</taxon>
        <taxon>Cyanobacteriota</taxon>
        <taxon>Cyanophyceae</taxon>
        <taxon>Pleurocapsales</taxon>
        <taxon>Hyellaceae</taxon>
        <taxon>Hyella</taxon>
    </lineage>
</organism>
<dbReference type="AlphaFoldDB" id="A0A563VW21"/>
<reference evidence="1 2" key="1">
    <citation type="submission" date="2019-01" db="EMBL/GenBank/DDBJ databases">
        <authorList>
            <person name="Brito A."/>
        </authorList>
    </citation>
    <scope>NUCLEOTIDE SEQUENCE [LARGE SCALE GENOMIC DNA]</scope>
    <source>
        <strain evidence="1">1</strain>
    </source>
</reference>
<protein>
    <recommendedName>
        <fullName evidence="3">PilT protein domain protein</fullName>
    </recommendedName>
</protein>
<dbReference type="SUPFAM" id="SSF88723">
    <property type="entry name" value="PIN domain-like"/>
    <property type="match status" value="1"/>
</dbReference>
<evidence type="ECO:0000313" key="2">
    <source>
        <dbReference type="Proteomes" id="UP000320055"/>
    </source>
</evidence>
<evidence type="ECO:0000313" key="1">
    <source>
        <dbReference type="EMBL" id="VEP15611.1"/>
    </source>
</evidence>
<evidence type="ECO:0008006" key="3">
    <source>
        <dbReference type="Google" id="ProtNLM"/>
    </source>
</evidence>
<dbReference type="Proteomes" id="UP000320055">
    <property type="component" value="Unassembled WGS sequence"/>
</dbReference>
<accession>A0A563VW21</accession>